<accession>A0A078HKD9</accession>
<dbReference type="EMBL" id="LK032397">
    <property type="protein sequence ID" value="CDY37328.1"/>
    <property type="molecule type" value="Genomic_DNA"/>
</dbReference>
<evidence type="ECO:0000313" key="1">
    <source>
        <dbReference type="EMBL" id="CDY37328.1"/>
    </source>
</evidence>
<dbReference type="AlphaFoldDB" id="A0A078HKD9"/>
<organism evidence="1 2">
    <name type="scientific">Brassica napus</name>
    <name type="common">Rape</name>
    <dbReference type="NCBI Taxonomy" id="3708"/>
    <lineage>
        <taxon>Eukaryota</taxon>
        <taxon>Viridiplantae</taxon>
        <taxon>Streptophyta</taxon>
        <taxon>Embryophyta</taxon>
        <taxon>Tracheophyta</taxon>
        <taxon>Spermatophyta</taxon>
        <taxon>Magnoliopsida</taxon>
        <taxon>eudicotyledons</taxon>
        <taxon>Gunneridae</taxon>
        <taxon>Pentapetalae</taxon>
        <taxon>rosids</taxon>
        <taxon>malvids</taxon>
        <taxon>Brassicales</taxon>
        <taxon>Brassicaceae</taxon>
        <taxon>Brassiceae</taxon>
        <taxon>Brassica</taxon>
    </lineage>
</organism>
<evidence type="ECO:0000313" key="2">
    <source>
        <dbReference type="Proteomes" id="UP000028999"/>
    </source>
</evidence>
<protein>
    <submittedName>
        <fullName evidence="1">BnaA01g25480D protein</fullName>
    </submittedName>
</protein>
<reference evidence="1 2" key="1">
    <citation type="journal article" date="2014" name="Science">
        <title>Plant genetics. Early allopolyploid evolution in the post-Neolithic Brassica napus oilseed genome.</title>
        <authorList>
            <person name="Chalhoub B."/>
            <person name="Denoeud F."/>
            <person name="Liu S."/>
            <person name="Parkin I.A."/>
            <person name="Tang H."/>
            <person name="Wang X."/>
            <person name="Chiquet J."/>
            <person name="Belcram H."/>
            <person name="Tong C."/>
            <person name="Samans B."/>
            <person name="Correa M."/>
            <person name="Da Silva C."/>
            <person name="Just J."/>
            <person name="Falentin C."/>
            <person name="Koh C.S."/>
            <person name="Le Clainche I."/>
            <person name="Bernard M."/>
            <person name="Bento P."/>
            <person name="Noel B."/>
            <person name="Labadie K."/>
            <person name="Alberti A."/>
            <person name="Charles M."/>
            <person name="Arnaud D."/>
            <person name="Guo H."/>
            <person name="Daviaud C."/>
            <person name="Alamery S."/>
            <person name="Jabbari K."/>
            <person name="Zhao M."/>
            <person name="Edger P.P."/>
            <person name="Chelaifa H."/>
            <person name="Tack D."/>
            <person name="Lassalle G."/>
            <person name="Mestiri I."/>
            <person name="Schnel N."/>
            <person name="Le Paslier M.C."/>
            <person name="Fan G."/>
            <person name="Renault V."/>
            <person name="Bayer P.E."/>
            <person name="Golicz A.A."/>
            <person name="Manoli S."/>
            <person name="Lee T.H."/>
            <person name="Thi V.H."/>
            <person name="Chalabi S."/>
            <person name="Hu Q."/>
            <person name="Fan C."/>
            <person name="Tollenaere R."/>
            <person name="Lu Y."/>
            <person name="Battail C."/>
            <person name="Shen J."/>
            <person name="Sidebottom C.H."/>
            <person name="Wang X."/>
            <person name="Canaguier A."/>
            <person name="Chauveau A."/>
            <person name="Berard A."/>
            <person name="Deniot G."/>
            <person name="Guan M."/>
            <person name="Liu Z."/>
            <person name="Sun F."/>
            <person name="Lim Y.P."/>
            <person name="Lyons E."/>
            <person name="Town C.D."/>
            <person name="Bancroft I."/>
            <person name="Wang X."/>
            <person name="Meng J."/>
            <person name="Ma J."/>
            <person name="Pires J.C."/>
            <person name="King G.J."/>
            <person name="Brunel D."/>
            <person name="Delourme R."/>
            <person name="Renard M."/>
            <person name="Aury J.M."/>
            <person name="Adams K.L."/>
            <person name="Batley J."/>
            <person name="Snowdon R.J."/>
            <person name="Tost J."/>
            <person name="Edwards D."/>
            <person name="Zhou Y."/>
            <person name="Hua W."/>
            <person name="Sharpe A.G."/>
            <person name="Paterson A.H."/>
            <person name="Guan C."/>
            <person name="Wincker P."/>
        </authorList>
    </citation>
    <scope>NUCLEOTIDE SEQUENCE [LARGE SCALE GENOMIC DNA]</scope>
    <source>
        <strain evidence="2">cv. Darmor-bzh</strain>
    </source>
</reference>
<dbReference type="Gramene" id="CDY37328">
    <property type="protein sequence ID" value="CDY37328"/>
    <property type="gene ID" value="GSBRNA2T00063855001"/>
</dbReference>
<proteinExistence type="predicted"/>
<dbReference type="Proteomes" id="UP000028999">
    <property type="component" value="Unassembled WGS sequence"/>
</dbReference>
<dbReference type="PaxDb" id="3708-A0A078HKD9"/>
<keyword evidence="2" id="KW-1185">Reference proteome</keyword>
<name>A0A078HKD9_BRANA</name>
<gene>
    <name evidence="1" type="primary">BnaA01g25480D</name>
    <name evidence="1" type="ORF">GSBRNA2T00063855001</name>
</gene>
<sequence length="43" mass="4865">MEITFRFNETDRAAFTINVPSGVVASQSTLTLLAYLYHLRMAD</sequence>